<dbReference type="AlphaFoldDB" id="A0A6A3LNL7"/>
<dbReference type="EMBL" id="QXFU01001367">
    <property type="protein sequence ID" value="KAE9003927.1"/>
    <property type="molecule type" value="Genomic_DNA"/>
</dbReference>
<proteinExistence type="predicted"/>
<gene>
    <name evidence="3" type="ORF">PR001_g13476</name>
    <name evidence="2" type="ORF">PR002_g17205</name>
    <name evidence="4" type="ORF">PR003_g3227</name>
</gene>
<keyword evidence="1" id="KW-0732">Signal</keyword>
<feature type="chain" id="PRO_5036164969" evidence="1">
    <location>
        <begin position="26"/>
        <end position="64"/>
    </location>
</feature>
<evidence type="ECO:0000313" key="2">
    <source>
        <dbReference type="EMBL" id="KAE9003927.1"/>
    </source>
</evidence>
<dbReference type="Proteomes" id="UP000429607">
    <property type="component" value="Unassembled WGS sequence"/>
</dbReference>
<comment type="caution">
    <text evidence="3">The sequence shown here is derived from an EMBL/GenBank/DDBJ whole genome shotgun (WGS) entry which is preliminary data.</text>
</comment>
<reference evidence="5 7" key="1">
    <citation type="submission" date="2018-09" db="EMBL/GenBank/DDBJ databases">
        <title>Genomic investigation of the strawberry pathogen Phytophthora fragariae indicates pathogenicity is determined by transcriptional variation in three key races.</title>
        <authorList>
            <person name="Adams T.M."/>
            <person name="Armitage A.D."/>
            <person name="Sobczyk M.K."/>
            <person name="Bates H.J."/>
            <person name="Dunwell J.M."/>
            <person name="Nellist C.F."/>
            <person name="Harrison R.J."/>
        </authorList>
    </citation>
    <scope>NUCLEOTIDE SEQUENCE [LARGE SCALE GENOMIC DNA]</scope>
    <source>
        <strain evidence="3 5">SCRP249</strain>
        <strain evidence="2 7">SCRP324</strain>
        <strain evidence="4 6">SCRP333</strain>
    </source>
</reference>
<keyword evidence="6" id="KW-1185">Reference proteome</keyword>
<organism evidence="3 5">
    <name type="scientific">Phytophthora rubi</name>
    <dbReference type="NCBI Taxonomy" id="129364"/>
    <lineage>
        <taxon>Eukaryota</taxon>
        <taxon>Sar</taxon>
        <taxon>Stramenopiles</taxon>
        <taxon>Oomycota</taxon>
        <taxon>Peronosporomycetes</taxon>
        <taxon>Peronosporales</taxon>
        <taxon>Peronosporaceae</taxon>
        <taxon>Phytophthora</taxon>
    </lineage>
</organism>
<evidence type="ECO:0000256" key="1">
    <source>
        <dbReference type="SAM" id="SignalP"/>
    </source>
</evidence>
<evidence type="ECO:0000313" key="5">
    <source>
        <dbReference type="Proteomes" id="UP000429607"/>
    </source>
</evidence>
<evidence type="ECO:0000313" key="6">
    <source>
        <dbReference type="Proteomes" id="UP000434957"/>
    </source>
</evidence>
<sequence length="64" mass="7509">MSHWPISLHLRRARLAFVWIQNCFAHECPETLWAMSCHLTARLREERSLRQLLVDSVAVTNLGH</sequence>
<feature type="signal peptide" evidence="1">
    <location>
        <begin position="1"/>
        <end position="25"/>
    </location>
</feature>
<accession>A0A6A3LNL7</accession>
<dbReference type="Proteomes" id="UP000434957">
    <property type="component" value="Unassembled WGS sequence"/>
</dbReference>
<protein>
    <submittedName>
        <fullName evidence="3">Uncharacterized protein</fullName>
    </submittedName>
</protein>
<dbReference type="EMBL" id="QXFV01000925">
    <property type="protein sequence ID" value="KAE9020936.1"/>
    <property type="molecule type" value="Genomic_DNA"/>
</dbReference>
<dbReference type="EMBL" id="QXFT01000110">
    <property type="protein sequence ID" value="KAE9354700.1"/>
    <property type="molecule type" value="Genomic_DNA"/>
</dbReference>
<evidence type="ECO:0000313" key="7">
    <source>
        <dbReference type="Proteomes" id="UP000435112"/>
    </source>
</evidence>
<name>A0A6A3LNL7_9STRA</name>
<dbReference type="Proteomes" id="UP000435112">
    <property type="component" value="Unassembled WGS sequence"/>
</dbReference>
<evidence type="ECO:0000313" key="3">
    <source>
        <dbReference type="EMBL" id="KAE9020936.1"/>
    </source>
</evidence>
<evidence type="ECO:0000313" key="4">
    <source>
        <dbReference type="EMBL" id="KAE9354700.1"/>
    </source>
</evidence>